<dbReference type="InterPro" id="IPR037224">
    <property type="entry name" value="PapC_N_sf"/>
</dbReference>
<evidence type="ECO:0000313" key="12">
    <source>
        <dbReference type="Proteomes" id="UP001059610"/>
    </source>
</evidence>
<dbReference type="Gene3D" id="2.60.40.3110">
    <property type="match status" value="1"/>
</dbReference>
<evidence type="ECO:0000256" key="3">
    <source>
        <dbReference type="ARBA" id="ARBA00022448"/>
    </source>
</evidence>
<comment type="subcellular location">
    <subcellularLocation>
        <location evidence="1">Cell outer membrane</location>
        <topology evidence="1">Multi-pass membrane protein</topology>
    </subcellularLocation>
</comment>
<keyword evidence="6" id="KW-0812">Transmembrane</keyword>
<evidence type="ECO:0000313" key="11">
    <source>
        <dbReference type="EMBL" id="GKX62530.1"/>
    </source>
</evidence>
<evidence type="ECO:0000256" key="9">
    <source>
        <dbReference type="ARBA" id="ARBA00023237"/>
    </source>
</evidence>
<evidence type="ECO:0000256" key="8">
    <source>
        <dbReference type="ARBA" id="ARBA00023136"/>
    </source>
</evidence>
<dbReference type="InterPro" id="IPR042186">
    <property type="entry name" value="FimD_plug_dom"/>
</dbReference>
<evidence type="ECO:0000256" key="7">
    <source>
        <dbReference type="ARBA" id="ARBA00022729"/>
    </source>
</evidence>
<keyword evidence="5" id="KW-1029">Fimbrium biogenesis</keyword>
<dbReference type="PANTHER" id="PTHR30451:SF21">
    <property type="entry name" value="FIMBRIAL USHER DOMAIN-CONTAINING PROTEIN YDET-RELATED"/>
    <property type="match status" value="1"/>
</dbReference>
<keyword evidence="9" id="KW-0998">Cell outer membrane</keyword>
<dbReference type="Pfam" id="PF13954">
    <property type="entry name" value="PapC_N"/>
    <property type="match status" value="1"/>
</dbReference>
<organism evidence="11 12">
    <name type="scientific">Pragia fontium</name>
    <dbReference type="NCBI Taxonomy" id="82985"/>
    <lineage>
        <taxon>Bacteria</taxon>
        <taxon>Pseudomonadati</taxon>
        <taxon>Pseudomonadota</taxon>
        <taxon>Gammaproteobacteria</taxon>
        <taxon>Enterobacterales</taxon>
        <taxon>Budviciaceae</taxon>
        <taxon>Pragia</taxon>
    </lineage>
</organism>
<reference evidence="11" key="1">
    <citation type="submission" date="2022-06" db="EMBL/GenBank/DDBJ databases">
        <title>Draft genome sequences of Pragia fontium str. JCM24417.</title>
        <authorList>
            <person name="Wakabayashi Y."/>
            <person name="Kojima K."/>
        </authorList>
    </citation>
    <scope>NUCLEOTIDE SEQUENCE</scope>
    <source>
        <strain evidence="11">JCM 24417</strain>
    </source>
</reference>
<gene>
    <name evidence="11" type="ORF">SOASR032_10990</name>
</gene>
<keyword evidence="4" id="KW-1134">Transmembrane beta strand</keyword>
<keyword evidence="7" id="KW-0732">Signal</keyword>
<comment type="caution">
    <text evidence="11">The sequence shown here is derived from an EMBL/GenBank/DDBJ whole genome shotgun (WGS) entry which is preliminary data.</text>
</comment>
<dbReference type="EMBL" id="BRLJ01000002">
    <property type="protein sequence ID" value="GKX62530.1"/>
    <property type="molecule type" value="Genomic_DNA"/>
</dbReference>
<dbReference type="InterPro" id="IPR000015">
    <property type="entry name" value="Fimb_usher"/>
</dbReference>
<dbReference type="InterPro" id="IPR025885">
    <property type="entry name" value="PapC_N"/>
</dbReference>
<evidence type="ECO:0000256" key="5">
    <source>
        <dbReference type="ARBA" id="ARBA00022558"/>
    </source>
</evidence>
<keyword evidence="3" id="KW-0813">Transport</keyword>
<dbReference type="Proteomes" id="UP001059610">
    <property type="component" value="Unassembled WGS sequence"/>
</dbReference>
<dbReference type="SUPFAM" id="SSF141729">
    <property type="entry name" value="FimD N-terminal domain-like"/>
    <property type="match status" value="1"/>
</dbReference>
<dbReference type="Pfam" id="PF00577">
    <property type="entry name" value="Usher"/>
    <property type="match status" value="1"/>
</dbReference>
<dbReference type="Gene3D" id="2.60.40.2610">
    <property type="entry name" value="Outer membrane usher protein FimD, plug domain"/>
    <property type="match status" value="1"/>
</dbReference>
<evidence type="ECO:0000256" key="6">
    <source>
        <dbReference type="ARBA" id="ARBA00022692"/>
    </source>
</evidence>
<dbReference type="RefSeq" id="WP_261821704.1">
    <property type="nucleotide sequence ID" value="NZ_BRLJ01000002.1"/>
</dbReference>
<comment type="similarity">
    <text evidence="2">Belongs to the fimbrial export usher family.</text>
</comment>
<feature type="domain" description="PapC N-terminal" evidence="10">
    <location>
        <begin position="21"/>
        <end position="133"/>
    </location>
</feature>
<dbReference type="PANTHER" id="PTHR30451">
    <property type="entry name" value="OUTER MEMBRANE USHER PROTEIN"/>
    <property type="match status" value="1"/>
</dbReference>
<protein>
    <submittedName>
        <fullName evidence="11">Outer membrane usher protein</fullName>
    </submittedName>
</protein>
<evidence type="ECO:0000256" key="2">
    <source>
        <dbReference type="ARBA" id="ARBA00008064"/>
    </source>
</evidence>
<evidence type="ECO:0000256" key="4">
    <source>
        <dbReference type="ARBA" id="ARBA00022452"/>
    </source>
</evidence>
<keyword evidence="8" id="KW-0472">Membrane</keyword>
<name>A0ABQ5LG66_9GAMM</name>
<keyword evidence="12" id="KW-1185">Reference proteome</keyword>
<sequence length="771" mass="86778">MQLTRSIAFASCWLTISMGSVKAQMNNQWVIVNNLDMGQIELEITDDLPCLKRSLLETWGVKPAFSSKFNFTPSGCLPKDELDRLNIFYFNDASVSLTIVDIPQTLIESQKDKIDISSWSDGVNALFVNYHLNYAFNEGEAFQYQENNSSTYVELESGLNLDVWRLRHHSTIFRDAYGDHGSYSRDMYLARDIKSIGSSLVLGDANTPSNLFKSLPFRGIMLKTDEKMLPDSWRSFSPWLKGFANSNAEITVRQNGTVIYQTFVPPGAFILRDVSPPEVDGDLEMTIKESNGTETVRSLPYTALPNLVHSGNFSYQTIVGTYKPWRGSDDEEPRFTQVAANWGLPGNISLFGGGIKSDIYQNHAIGLGKNLNQWGAISIDYSQSKAQQPRRAEDDKGGMYRLRYAKAFFSAETSLMTQFRYYPAGQRYRDFDRAITQQKTWWWDWDDGVWDGEEEAEKRYRWEVNLNRNLTEKANVYLTLYQETYRKQDHNKETSISFGFSDEINDINYNVYASYNRYPDQDTTSEINVRVSIPLNIFDSSNMKLNYSQTAAHNGSQNRDIGISGYALENYSLGYQLGTQHDSRYGDNVNGSIQYQHNAGQLSLGATKGGAVTQYNADIEGSLMAHAGGITLGQSLGETMGLVEVTSTKDVGVNNQFGVTTDSRGYALVSYLTPYRENTLSVDDFDLPEGMTMTESSTSVIPTRGAVVFAKFTPDNKQQQLIRQSAIDEAINFDSQVQEAINNGSERESKENDQQQSNRRAAIDAALNFGQ</sequence>
<evidence type="ECO:0000259" key="10">
    <source>
        <dbReference type="Pfam" id="PF13954"/>
    </source>
</evidence>
<accession>A0ABQ5LG66</accession>
<evidence type="ECO:0000256" key="1">
    <source>
        <dbReference type="ARBA" id="ARBA00004571"/>
    </source>
</evidence>
<proteinExistence type="inferred from homology"/>